<dbReference type="RefSeq" id="WP_108958425.1">
    <property type="nucleotide sequence ID" value="NZ_BFAZ01000002.1"/>
</dbReference>
<keyword evidence="2" id="KW-1185">Reference proteome</keyword>
<protein>
    <submittedName>
        <fullName evidence="1">Phage-like protein</fullName>
    </submittedName>
</protein>
<comment type="caution">
    <text evidence="1">The sequence shown here is derived from an EMBL/GenBank/DDBJ whole genome shotgun (WGS) entry which is preliminary data.</text>
</comment>
<dbReference type="EMBL" id="BFAZ01000002">
    <property type="protein sequence ID" value="GBF41168.1"/>
    <property type="molecule type" value="Genomic_DNA"/>
</dbReference>
<reference evidence="2" key="1">
    <citation type="journal article" date="2019" name="Microbiol. Immunol.">
        <title>Molecular and phenotypic characterization of Leptospira johnsonii sp. nov., Leptospira ellinghausenii sp. nov. and Leptospira ryugenii sp. nov. isolated from soil and water in Japan.</title>
        <authorList>
            <person name="Masuzawa T."/>
            <person name="Saito M."/>
            <person name="Nakao R."/>
            <person name="Nikaido Y."/>
            <person name="Matsumoto M."/>
            <person name="Ogawa M."/>
            <person name="Yokoyama M."/>
            <person name="Hidaka Y."/>
            <person name="Tomita J."/>
            <person name="Sakakibara K."/>
            <person name="Suzuki K."/>
            <person name="Yasuda S."/>
            <person name="Sato H."/>
            <person name="Yamaguchi M."/>
            <person name="Yoshida S.I."/>
            <person name="Koizumi N."/>
            <person name="Kawamura Y."/>
        </authorList>
    </citation>
    <scope>NUCLEOTIDE SEQUENCE [LARGE SCALE GENOMIC DNA]</scope>
    <source>
        <strain evidence="2">E18</strain>
    </source>
</reference>
<name>A0A2P2D9A1_9LEPT</name>
<dbReference type="InterPro" id="IPR036696">
    <property type="entry name" value="YdfO-like_sf"/>
</dbReference>
<sequence length="102" mass="11471">MSNLVTKLTEAQKYAMSIRPKVGGFPVFAEVLRQAGVIMNRWTLPSCQSVYQMQGGSVLQQGTPIVSGVHEIPVFQKEKLIKALRKDQNGESYTEEYMEVHL</sequence>
<dbReference type="OrthoDB" id="4625048at2"/>
<evidence type="ECO:0000313" key="1">
    <source>
        <dbReference type="EMBL" id="GBF41168.1"/>
    </source>
</evidence>
<proteinExistence type="predicted"/>
<evidence type="ECO:0000313" key="2">
    <source>
        <dbReference type="Proteomes" id="UP000245206"/>
    </source>
</evidence>
<dbReference type="AlphaFoldDB" id="A0A2P2D9A1"/>
<dbReference type="SUPFAM" id="SSF160419">
    <property type="entry name" value="YdfO-like"/>
    <property type="match status" value="1"/>
</dbReference>
<dbReference type="Proteomes" id="UP000245206">
    <property type="component" value="Unassembled WGS sequence"/>
</dbReference>
<gene>
    <name evidence="1" type="ORF">LPTSP2_04400</name>
</gene>
<organism evidence="1 2">
    <name type="scientific">Leptospira ellinghausenii</name>
    <dbReference type="NCBI Taxonomy" id="1917822"/>
    <lineage>
        <taxon>Bacteria</taxon>
        <taxon>Pseudomonadati</taxon>
        <taxon>Spirochaetota</taxon>
        <taxon>Spirochaetia</taxon>
        <taxon>Leptospirales</taxon>
        <taxon>Leptospiraceae</taxon>
        <taxon>Leptospira</taxon>
    </lineage>
</organism>
<accession>A0A2P2D9A1</accession>